<dbReference type="Pfam" id="PF01979">
    <property type="entry name" value="Amidohydro_1"/>
    <property type="match status" value="1"/>
</dbReference>
<dbReference type="STRING" id="320787.CA2015_4595"/>
<keyword evidence="4" id="KW-1185">Reference proteome</keyword>
<reference evidence="3 4" key="1">
    <citation type="submission" date="2015-07" db="EMBL/GenBank/DDBJ databases">
        <authorList>
            <person name="Kim K.M."/>
        </authorList>
    </citation>
    <scope>NUCLEOTIDE SEQUENCE [LARGE SCALE GENOMIC DNA]</scope>
    <source>
        <strain evidence="3 4">KCTC 12363</strain>
    </source>
</reference>
<evidence type="ECO:0000256" key="1">
    <source>
        <dbReference type="SAM" id="SignalP"/>
    </source>
</evidence>
<keyword evidence="3" id="KW-0378">Hydrolase</keyword>
<dbReference type="SUPFAM" id="SSF51338">
    <property type="entry name" value="Composite domain of metallo-dependent hydrolases"/>
    <property type="match status" value="1"/>
</dbReference>
<dbReference type="PANTHER" id="PTHR43135:SF3">
    <property type="entry name" value="ALPHA-D-RIBOSE 1-METHYLPHOSPHONATE 5-TRIPHOSPHATE DIPHOSPHATASE"/>
    <property type="match status" value="1"/>
</dbReference>
<dbReference type="OrthoDB" id="1393708at2"/>
<sequence length="560" mass="62427">MKSKKQLILSNFAVFFACMLLILGPARAQSDRNGDRRVTSSYFISNATVIPTAGKIHRNYDIVFKDGIITQIGKNLTVPKDSKEIKGESLFVYPGFIDLGNQLGVQPPELPDRPSDFDTSNPIPELAGIHPQFSSADHYKFSESDENEMRKLGFTIAQKIPVGNGMLPGTTTIVIYGHEKNNNLLKEDKSLYFQFNTVGGVYPHTKLAVMAKWRDLFQNAVLYQEHTAIYEKNKLVKRVTTDPVLEALIPVTQNQKTLLVAGRNELDVRRALKMQEDNNFKLILLGVNEGPELIPILKSKQVGVILKLALTDDNFLEGLEGEEQGKDYEERLKKGQEAYLESLRLASKYEKEGIPFAFTSLDLDKKDFFSNLKLMVSNGLSKDVALAALTSNPAKLLGIESISGSIAPGKMANMVIMTDSLFSKDGKVSMVVSDGYLFDYTEENSPEKPGNQVWTYAAETPVGQSKGSWEFFKKNEQWNGTVSYDSPKGTGIKKTKMENLELKDDSLSFSFKVETEEAVLDVTVTGTINENKFEGSMDISGYNQFTVQATKKEKPNNNHE</sequence>
<dbReference type="InterPro" id="IPR006680">
    <property type="entry name" value="Amidohydro-rel"/>
</dbReference>
<dbReference type="PANTHER" id="PTHR43135">
    <property type="entry name" value="ALPHA-D-RIBOSE 1-METHYLPHOSPHONATE 5-TRIPHOSPHATE DIPHOSPHATASE"/>
    <property type="match status" value="1"/>
</dbReference>
<gene>
    <name evidence="3" type="ORF">CA2015_4595</name>
</gene>
<protein>
    <submittedName>
        <fullName evidence="3">Amidohydrolase family protein</fullName>
    </submittedName>
</protein>
<dbReference type="Gene3D" id="2.30.40.10">
    <property type="entry name" value="Urease, subunit C, domain 1"/>
    <property type="match status" value="1"/>
</dbReference>
<dbReference type="Proteomes" id="UP000036520">
    <property type="component" value="Chromosome"/>
</dbReference>
<feature type="chain" id="PRO_5005208218" evidence="1">
    <location>
        <begin position="29"/>
        <end position="560"/>
    </location>
</feature>
<dbReference type="EMBL" id="CP012040">
    <property type="protein sequence ID" value="AKP53930.1"/>
    <property type="molecule type" value="Genomic_DNA"/>
</dbReference>
<dbReference type="InterPro" id="IPR011059">
    <property type="entry name" value="Metal-dep_hydrolase_composite"/>
</dbReference>
<evidence type="ECO:0000259" key="2">
    <source>
        <dbReference type="Pfam" id="PF01979"/>
    </source>
</evidence>
<feature type="signal peptide" evidence="1">
    <location>
        <begin position="1"/>
        <end position="28"/>
    </location>
</feature>
<dbReference type="RefSeq" id="WP_157470573.1">
    <property type="nucleotide sequence ID" value="NZ_CP012040.1"/>
</dbReference>
<dbReference type="InterPro" id="IPR051781">
    <property type="entry name" value="Metallo-dep_Hydrolase"/>
</dbReference>
<feature type="domain" description="Amidohydrolase-related" evidence="2">
    <location>
        <begin position="367"/>
        <end position="435"/>
    </location>
</feature>
<evidence type="ECO:0000313" key="3">
    <source>
        <dbReference type="EMBL" id="AKP53930.1"/>
    </source>
</evidence>
<accession>A0A0H4PLL5</accession>
<dbReference type="KEGG" id="camu:CA2015_4595"/>
<name>A0A0H4PLL5_9BACT</name>
<organism evidence="3 4">
    <name type="scientific">Cyclobacterium amurskyense</name>
    <dbReference type="NCBI Taxonomy" id="320787"/>
    <lineage>
        <taxon>Bacteria</taxon>
        <taxon>Pseudomonadati</taxon>
        <taxon>Bacteroidota</taxon>
        <taxon>Cytophagia</taxon>
        <taxon>Cytophagales</taxon>
        <taxon>Cyclobacteriaceae</taxon>
        <taxon>Cyclobacterium</taxon>
    </lineage>
</organism>
<dbReference type="Gene3D" id="3.20.20.140">
    <property type="entry name" value="Metal-dependent hydrolases"/>
    <property type="match status" value="1"/>
</dbReference>
<evidence type="ECO:0000313" key="4">
    <source>
        <dbReference type="Proteomes" id="UP000036520"/>
    </source>
</evidence>
<dbReference type="PROSITE" id="PS51257">
    <property type="entry name" value="PROKAR_LIPOPROTEIN"/>
    <property type="match status" value="1"/>
</dbReference>
<proteinExistence type="predicted"/>
<keyword evidence="1" id="KW-0732">Signal</keyword>
<dbReference type="AlphaFoldDB" id="A0A0H4PLL5"/>
<dbReference type="GO" id="GO:0016810">
    <property type="term" value="F:hydrolase activity, acting on carbon-nitrogen (but not peptide) bonds"/>
    <property type="evidence" value="ECO:0007669"/>
    <property type="project" value="InterPro"/>
</dbReference>